<evidence type="ECO:0008006" key="3">
    <source>
        <dbReference type="Google" id="ProtNLM"/>
    </source>
</evidence>
<proteinExistence type="predicted"/>
<dbReference type="Proteomes" id="UP001318682">
    <property type="component" value="Chromosome"/>
</dbReference>
<evidence type="ECO:0000313" key="2">
    <source>
        <dbReference type="Proteomes" id="UP001318682"/>
    </source>
</evidence>
<dbReference type="EMBL" id="CP143423">
    <property type="protein sequence ID" value="WVX51075.1"/>
    <property type="molecule type" value="Genomic_DNA"/>
</dbReference>
<name>A0ABZ2C0D4_9RHOB</name>
<sequence length="88" mass="9399">MSPADQLLILTRATWTTAVFAPSTALPNFAHAAMSMGFLRDTLLGNEKSIGLLWGRAPSAADGCARHVPSAAHSHQMSNVFAFSQDEK</sequence>
<reference evidence="1 2" key="1">
    <citation type="submission" date="2015-07" db="EMBL/GenBank/DDBJ databases">
        <authorList>
            <person name="Voget S."/>
            <person name="Dogs M."/>
            <person name="Brinkhoff T.H."/>
            <person name="Daniel R."/>
        </authorList>
    </citation>
    <scope>NUCLEOTIDE SEQUENCE [LARGE SCALE GENOMIC DNA]</scope>
    <source>
        <strain evidence="1 2">B14</strain>
    </source>
</reference>
<reference evidence="2" key="2">
    <citation type="submission" date="2024-01" db="EMBL/GenBank/DDBJ databases">
        <title>Roseobacter fucihabitans sp. nov., isolated from the brown alga Fucus spiralis.</title>
        <authorList>
            <person name="Hahnke S."/>
            <person name="Berger M."/>
            <person name="Schlingloff A."/>
            <person name="Athale I."/>
            <person name="Neumann-Schaal M."/>
            <person name="Adenaya A."/>
            <person name="Poehlein A."/>
            <person name="Daniel R."/>
            <person name="Pertersen J."/>
            <person name="Brinkhoff T."/>
        </authorList>
    </citation>
    <scope>NUCLEOTIDE SEQUENCE [LARGE SCALE GENOMIC DNA]</scope>
    <source>
        <strain evidence="2">B14</strain>
    </source>
</reference>
<evidence type="ECO:0000313" key="1">
    <source>
        <dbReference type="EMBL" id="WVX51075.1"/>
    </source>
</evidence>
<organism evidence="1 2">
    <name type="scientific">Roseobacter fucihabitans</name>
    <dbReference type="NCBI Taxonomy" id="1537242"/>
    <lineage>
        <taxon>Bacteria</taxon>
        <taxon>Pseudomonadati</taxon>
        <taxon>Pseudomonadota</taxon>
        <taxon>Alphaproteobacteria</taxon>
        <taxon>Rhodobacterales</taxon>
        <taxon>Roseobacteraceae</taxon>
        <taxon>Roseobacter</taxon>
    </lineage>
</organism>
<keyword evidence="2" id="KW-1185">Reference proteome</keyword>
<protein>
    <recommendedName>
        <fullName evidence="3">Secreted protein</fullName>
    </recommendedName>
</protein>
<gene>
    <name evidence="1" type="ORF">ROLI_041760</name>
</gene>
<accession>A0ABZ2C0D4</accession>